<dbReference type="InterPro" id="IPR003838">
    <property type="entry name" value="ABC3_permease_C"/>
</dbReference>
<dbReference type="GO" id="GO:0044874">
    <property type="term" value="P:lipoprotein localization to outer membrane"/>
    <property type="evidence" value="ECO:0007669"/>
    <property type="project" value="TreeGrafter"/>
</dbReference>
<feature type="transmembrane region" description="Helical" evidence="6">
    <location>
        <begin position="343"/>
        <end position="370"/>
    </location>
</feature>
<dbReference type="Pfam" id="PF02687">
    <property type="entry name" value="FtsX"/>
    <property type="match status" value="1"/>
</dbReference>
<dbReference type="Pfam" id="PF12704">
    <property type="entry name" value="MacB_PCD"/>
    <property type="match status" value="1"/>
</dbReference>
<evidence type="ECO:0000256" key="5">
    <source>
        <dbReference type="ARBA" id="ARBA00023136"/>
    </source>
</evidence>
<sequence length="384" mass="41307">VTVGVSALVVVIGVMSGMQEDLLGKILESSPHVLVQQAGGSLRMDNWEAVADRVRKVEGVVAVAPWLLSSVTVMRGDYSQSADMFGVALDPGGPTVTEMETQIQEGVLDLGPTASGLPPVVMGNRLAARLRMLTGDTLTLIAYENTKYDLMGMPTPATRPYEFTGTFTTGMYDYDIKNIYVPIEAAQEQLGILQGDRVGGLGVRVFDPNEAGRVSDSIQVALGYPEFVSTSWSVTNRALFSALELEKLAMYLILTLIVVVAAFNIVSTLVMVVVDRTREIGILKSMGMTDRMILRVFMIQGLSIGVIGTTAGAILGLVAAWVLDTFEIIKIPAEVYFVENLPVSIHAADIGMIVGVSFLIALLATIYPALQASQLQPVRAIRHE</sequence>
<gene>
    <name evidence="9" type="ORF">METZ01_LOCUS22063</name>
</gene>
<evidence type="ECO:0000256" key="3">
    <source>
        <dbReference type="ARBA" id="ARBA00022692"/>
    </source>
</evidence>
<comment type="subcellular location">
    <subcellularLocation>
        <location evidence="1">Cell membrane</location>
        <topology evidence="1">Multi-pass membrane protein</topology>
    </subcellularLocation>
</comment>
<feature type="domain" description="MacB-like periplasmic core" evidence="8">
    <location>
        <begin position="1"/>
        <end position="219"/>
    </location>
</feature>
<evidence type="ECO:0008006" key="10">
    <source>
        <dbReference type="Google" id="ProtNLM"/>
    </source>
</evidence>
<feature type="transmembrane region" description="Helical" evidence="6">
    <location>
        <begin position="294"/>
        <end position="323"/>
    </location>
</feature>
<proteinExistence type="predicted"/>
<evidence type="ECO:0000256" key="6">
    <source>
        <dbReference type="SAM" id="Phobius"/>
    </source>
</evidence>
<evidence type="ECO:0000256" key="2">
    <source>
        <dbReference type="ARBA" id="ARBA00022475"/>
    </source>
</evidence>
<protein>
    <recommendedName>
        <fullName evidence="10">ABC3 transporter permease protein domain-containing protein</fullName>
    </recommendedName>
</protein>
<keyword evidence="4 6" id="KW-1133">Transmembrane helix</keyword>
<evidence type="ECO:0000256" key="4">
    <source>
        <dbReference type="ARBA" id="ARBA00022989"/>
    </source>
</evidence>
<keyword evidence="3 6" id="KW-0812">Transmembrane</keyword>
<feature type="non-terminal residue" evidence="9">
    <location>
        <position position="1"/>
    </location>
</feature>
<feature type="transmembrane region" description="Helical" evidence="6">
    <location>
        <begin position="248"/>
        <end position="274"/>
    </location>
</feature>
<dbReference type="PANTHER" id="PTHR30489">
    <property type="entry name" value="LIPOPROTEIN-RELEASING SYSTEM TRANSMEMBRANE PROTEIN LOLE"/>
    <property type="match status" value="1"/>
</dbReference>
<evidence type="ECO:0000256" key="1">
    <source>
        <dbReference type="ARBA" id="ARBA00004651"/>
    </source>
</evidence>
<evidence type="ECO:0000259" key="7">
    <source>
        <dbReference type="Pfam" id="PF02687"/>
    </source>
</evidence>
<name>A0A381PT98_9ZZZZ</name>
<dbReference type="EMBL" id="UINC01001055">
    <property type="protein sequence ID" value="SUZ69209.1"/>
    <property type="molecule type" value="Genomic_DNA"/>
</dbReference>
<organism evidence="9">
    <name type="scientific">marine metagenome</name>
    <dbReference type="NCBI Taxonomy" id="408172"/>
    <lineage>
        <taxon>unclassified sequences</taxon>
        <taxon>metagenomes</taxon>
        <taxon>ecological metagenomes</taxon>
    </lineage>
</organism>
<keyword evidence="2" id="KW-1003">Cell membrane</keyword>
<evidence type="ECO:0000259" key="8">
    <source>
        <dbReference type="Pfam" id="PF12704"/>
    </source>
</evidence>
<reference evidence="9" key="1">
    <citation type="submission" date="2018-05" db="EMBL/GenBank/DDBJ databases">
        <authorList>
            <person name="Lanie J.A."/>
            <person name="Ng W.-L."/>
            <person name="Kazmierczak K.M."/>
            <person name="Andrzejewski T.M."/>
            <person name="Davidsen T.M."/>
            <person name="Wayne K.J."/>
            <person name="Tettelin H."/>
            <person name="Glass J.I."/>
            <person name="Rusch D."/>
            <person name="Podicherti R."/>
            <person name="Tsui H.-C.T."/>
            <person name="Winkler M.E."/>
        </authorList>
    </citation>
    <scope>NUCLEOTIDE SEQUENCE</scope>
</reference>
<dbReference type="InterPro" id="IPR051447">
    <property type="entry name" value="Lipoprotein-release_system"/>
</dbReference>
<evidence type="ECO:0000313" key="9">
    <source>
        <dbReference type="EMBL" id="SUZ69209.1"/>
    </source>
</evidence>
<dbReference type="AlphaFoldDB" id="A0A381PT98"/>
<dbReference type="GO" id="GO:0098797">
    <property type="term" value="C:plasma membrane protein complex"/>
    <property type="evidence" value="ECO:0007669"/>
    <property type="project" value="TreeGrafter"/>
</dbReference>
<keyword evidence="5 6" id="KW-0472">Membrane</keyword>
<dbReference type="PANTHER" id="PTHR30489:SF0">
    <property type="entry name" value="LIPOPROTEIN-RELEASING SYSTEM TRANSMEMBRANE PROTEIN LOLE"/>
    <property type="match status" value="1"/>
</dbReference>
<dbReference type="InterPro" id="IPR025857">
    <property type="entry name" value="MacB_PCD"/>
</dbReference>
<feature type="domain" description="ABC3 transporter permease C-terminal" evidence="7">
    <location>
        <begin position="252"/>
        <end position="377"/>
    </location>
</feature>
<accession>A0A381PT98</accession>